<gene>
    <name evidence="2" type="ORF">BARSC_190072</name>
</gene>
<name>E6Z113_BARSR</name>
<reference evidence="2" key="1">
    <citation type="journal article" date="2011" name="PLoS Genet.">
        <title>Parallel evolution of a type IV secretion system in radiating lineages of the host-restricted bacterial pathogen Bartonella.</title>
        <authorList>
            <person name="Engel P."/>
            <person name="Salzburger W."/>
            <person name="Liesch M."/>
            <person name="Chang C.C."/>
            <person name="Maruyama S."/>
            <person name="Lanz C."/>
            <person name="Calteau A."/>
            <person name="Lajus A."/>
            <person name="Medigue C."/>
            <person name="Schuster S.C."/>
            <person name="Dehio C."/>
        </authorList>
    </citation>
    <scope>NUCLEOTIDE SEQUENCE</scope>
    <source>
        <strain evidence="2">R1</strain>
    </source>
</reference>
<dbReference type="EMBL" id="FN645524">
    <property type="protein sequence ID" value="CBI82801.1"/>
    <property type="molecule type" value="Genomic_DNA"/>
</dbReference>
<evidence type="ECO:0008006" key="3">
    <source>
        <dbReference type="Google" id="ProtNLM"/>
    </source>
</evidence>
<dbReference type="PROSITE" id="PS51257">
    <property type="entry name" value="PROKAR_LIPOPROTEIN"/>
    <property type="match status" value="1"/>
</dbReference>
<feature type="chain" id="PRO_5003216487" description="Lipoprotein" evidence="1">
    <location>
        <begin position="21"/>
        <end position="72"/>
    </location>
</feature>
<organism evidence="2">
    <name type="scientific">Bartonella schoenbuchensis (strain DSM 13525 / NCTC 13165 / R1)</name>
    <dbReference type="NCBI Taxonomy" id="687861"/>
    <lineage>
        <taxon>Bacteria</taxon>
        <taxon>Pseudomonadati</taxon>
        <taxon>Pseudomonadota</taxon>
        <taxon>Alphaproteobacteria</taxon>
        <taxon>Hyphomicrobiales</taxon>
        <taxon>Bartonellaceae</taxon>
        <taxon>Bartonella</taxon>
    </lineage>
</organism>
<evidence type="ECO:0000313" key="2">
    <source>
        <dbReference type="EMBL" id="CBI82801.1"/>
    </source>
</evidence>
<feature type="signal peptide" evidence="1">
    <location>
        <begin position="1"/>
        <end position="20"/>
    </location>
</feature>
<evidence type="ECO:0000256" key="1">
    <source>
        <dbReference type="SAM" id="SignalP"/>
    </source>
</evidence>
<accession>E6Z113</accession>
<dbReference type="AlphaFoldDB" id="E6Z113"/>
<proteinExistence type="predicted"/>
<protein>
    <recommendedName>
        <fullName evidence="3">Lipoprotein</fullName>
    </recommendedName>
</protein>
<sequence length="72" mass="8152">MRLTKKVMIMCALISLTGCATNKHASCVGWMPIYLDRQDLNTISPNLARDILKHNEHGKQLCEWKPVNKKSG</sequence>
<keyword evidence="1" id="KW-0732">Signal</keyword>